<dbReference type="EMBL" id="VLLL01000007">
    <property type="protein sequence ID" value="TWJ10630.1"/>
    <property type="molecule type" value="Genomic_DNA"/>
</dbReference>
<dbReference type="RefSeq" id="WP_147141390.1">
    <property type="nucleotide sequence ID" value="NZ_BAABIJ010000003.1"/>
</dbReference>
<dbReference type="OrthoDB" id="9810005at2"/>
<evidence type="ECO:0000313" key="5">
    <source>
        <dbReference type="EMBL" id="TWJ10630.1"/>
    </source>
</evidence>
<keyword evidence="6" id="KW-1185">Reference proteome</keyword>
<dbReference type="GO" id="GO:0005829">
    <property type="term" value="C:cytosol"/>
    <property type="evidence" value="ECO:0007669"/>
    <property type="project" value="TreeGrafter"/>
</dbReference>
<feature type="binding site" evidence="3">
    <location>
        <position position="195"/>
    </location>
    <ligand>
        <name>a divalent metal cation</name>
        <dbReference type="ChEBI" id="CHEBI:60240"/>
        <label>2</label>
    </ligand>
</feature>
<dbReference type="GO" id="GO:0004536">
    <property type="term" value="F:DNA nuclease activity"/>
    <property type="evidence" value="ECO:0007669"/>
    <property type="project" value="InterPro"/>
</dbReference>
<dbReference type="Pfam" id="PF01026">
    <property type="entry name" value="TatD_DNase"/>
    <property type="match status" value="1"/>
</dbReference>
<dbReference type="Gene3D" id="3.20.20.140">
    <property type="entry name" value="Metal-dependent hydrolases"/>
    <property type="match status" value="1"/>
</dbReference>
<evidence type="ECO:0000313" key="6">
    <source>
        <dbReference type="Proteomes" id="UP000321617"/>
    </source>
</evidence>
<evidence type="ECO:0000256" key="4">
    <source>
        <dbReference type="SAM" id="MobiDB-lite"/>
    </source>
</evidence>
<dbReference type="InterPro" id="IPR015991">
    <property type="entry name" value="TatD/YcfH-like"/>
</dbReference>
<dbReference type="Proteomes" id="UP000321617">
    <property type="component" value="Unassembled WGS sequence"/>
</dbReference>
<feature type="binding site" evidence="3">
    <location>
        <position position="32"/>
    </location>
    <ligand>
        <name>a divalent metal cation</name>
        <dbReference type="ChEBI" id="CHEBI:60240"/>
        <label>1</label>
    </ligand>
</feature>
<dbReference type="SUPFAM" id="SSF51556">
    <property type="entry name" value="Metallo-dependent hydrolases"/>
    <property type="match status" value="1"/>
</dbReference>
<dbReference type="CDD" id="cd01310">
    <property type="entry name" value="TatD_DNAse"/>
    <property type="match status" value="1"/>
</dbReference>
<dbReference type="PANTHER" id="PTHR46124:SF2">
    <property type="entry name" value="D-AMINOACYL-TRNA DEACYLASE"/>
    <property type="match status" value="1"/>
</dbReference>
<keyword evidence="2" id="KW-0378">Hydrolase</keyword>
<evidence type="ECO:0000256" key="2">
    <source>
        <dbReference type="ARBA" id="ARBA00022801"/>
    </source>
</evidence>
<evidence type="ECO:0000256" key="3">
    <source>
        <dbReference type="PIRSR" id="PIRSR005902-1"/>
    </source>
</evidence>
<name>A0A562UYA8_9ACTN</name>
<dbReference type="InterPro" id="IPR001130">
    <property type="entry name" value="TatD-like"/>
</dbReference>
<organism evidence="5 6">
    <name type="scientific">Stackebrandtia albiflava</name>
    <dbReference type="NCBI Taxonomy" id="406432"/>
    <lineage>
        <taxon>Bacteria</taxon>
        <taxon>Bacillati</taxon>
        <taxon>Actinomycetota</taxon>
        <taxon>Actinomycetes</taxon>
        <taxon>Glycomycetales</taxon>
        <taxon>Glycomycetaceae</taxon>
        <taxon>Stackebrandtia</taxon>
    </lineage>
</organism>
<evidence type="ECO:0000256" key="1">
    <source>
        <dbReference type="ARBA" id="ARBA00022723"/>
    </source>
</evidence>
<dbReference type="PIRSF" id="PIRSF005902">
    <property type="entry name" value="DNase_TatD"/>
    <property type="match status" value="1"/>
</dbReference>
<feature type="binding site" evidence="3">
    <location>
        <position position="171"/>
    </location>
    <ligand>
        <name>a divalent metal cation</name>
        <dbReference type="ChEBI" id="CHEBI:60240"/>
        <label>2</label>
    </ligand>
</feature>
<feature type="binding site" evidence="3">
    <location>
        <position position="34"/>
    </location>
    <ligand>
        <name>a divalent metal cation</name>
        <dbReference type="ChEBI" id="CHEBI:60240"/>
        <label>1</label>
    </ligand>
</feature>
<dbReference type="NCBIfam" id="TIGR00010">
    <property type="entry name" value="YchF/TatD family DNA exonuclease"/>
    <property type="match status" value="1"/>
</dbReference>
<reference evidence="5 6" key="1">
    <citation type="journal article" date="2013" name="Stand. Genomic Sci.">
        <title>Genomic Encyclopedia of Type Strains, Phase I: The one thousand microbial genomes (KMG-I) project.</title>
        <authorList>
            <person name="Kyrpides N.C."/>
            <person name="Woyke T."/>
            <person name="Eisen J.A."/>
            <person name="Garrity G."/>
            <person name="Lilburn T.G."/>
            <person name="Beck B.J."/>
            <person name="Whitman W.B."/>
            <person name="Hugenholtz P."/>
            <person name="Klenk H.P."/>
        </authorList>
    </citation>
    <scope>NUCLEOTIDE SEQUENCE [LARGE SCALE GENOMIC DNA]</scope>
    <source>
        <strain evidence="5 6">DSM 45044</strain>
    </source>
</reference>
<dbReference type="FunFam" id="3.20.20.140:FF:000005">
    <property type="entry name" value="TatD family hydrolase"/>
    <property type="match status" value="1"/>
</dbReference>
<dbReference type="AlphaFoldDB" id="A0A562UYA8"/>
<dbReference type="InterPro" id="IPR032466">
    <property type="entry name" value="Metal_Hydrolase"/>
</dbReference>
<feature type="binding site" evidence="3">
    <location>
        <position position="245"/>
    </location>
    <ligand>
        <name>a divalent metal cation</name>
        <dbReference type="ChEBI" id="CHEBI:60240"/>
        <label>1</label>
    </ligand>
</feature>
<feature type="binding site" evidence="3">
    <location>
        <position position="134"/>
    </location>
    <ligand>
        <name>a divalent metal cation</name>
        <dbReference type="ChEBI" id="CHEBI:60240"/>
        <label>1</label>
    </ligand>
</feature>
<feature type="region of interest" description="Disordered" evidence="4">
    <location>
        <begin position="1"/>
        <end position="32"/>
    </location>
</feature>
<accession>A0A562UYA8</accession>
<proteinExistence type="predicted"/>
<dbReference type="PANTHER" id="PTHR46124">
    <property type="entry name" value="D-AMINOACYL-TRNA DEACYLASE"/>
    <property type="match status" value="1"/>
</dbReference>
<dbReference type="GO" id="GO:0046872">
    <property type="term" value="F:metal ion binding"/>
    <property type="evidence" value="ECO:0007669"/>
    <property type="project" value="UniProtKB-KW"/>
</dbReference>
<feature type="compositionally biased region" description="Basic and acidic residues" evidence="4">
    <location>
        <begin position="1"/>
        <end position="20"/>
    </location>
</feature>
<comment type="caution">
    <text evidence="5">The sequence shown here is derived from an EMBL/GenBank/DDBJ whole genome shotgun (WGS) entry which is preliminary data.</text>
</comment>
<dbReference type="GO" id="GO:0016788">
    <property type="term" value="F:hydrolase activity, acting on ester bonds"/>
    <property type="evidence" value="ECO:0007669"/>
    <property type="project" value="InterPro"/>
</dbReference>
<keyword evidence="1 3" id="KW-0479">Metal-binding</keyword>
<gene>
    <name evidence="5" type="ORF">LX16_4050</name>
</gene>
<sequence length="297" mass="32761">MSKREERARERAERGRRPEPPEPLTVPVPDSHSHLDIVAGWTWEGDRTETVAPDDPAVAEELDAAQAVGVDRVVQVGIDVASSQWAADLAEADPRVLAAVALHPNDAPKLADLSSALTEIEKLVQRPRVAALGETGMDFFRTDADGRAQQEESFRAHIALAKTYDRALVIHDRDAHDDVLRVLDEEGAPDRVVLHCFSGDEGFAHRCAERGFYMSFAGNVTFKNAPNLRDAARVCPAELMLVETDAPFMTPMPFRGRQNGPYLIPLTVRFLAEWLGRDVDELCADLSANTERAFGGW</sequence>
<protein>
    <submittedName>
        <fullName evidence="5">TatD DNase family protein</fullName>
    </submittedName>
</protein>